<dbReference type="EMBL" id="LT607756">
    <property type="protein sequence ID" value="SCG86050.1"/>
    <property type="molecule type" value="Genomic_DNA"/>
</dbReference>
<feature type="DNA-binding region" description="H-T-H motif" evidence="4">
    <location>
        <begin position="35"/>
        <end position="54"/>
    </location>
</feature>
<evidence type="ECO:0000313" key="7">
    <source>
        <dbReference type="Proteomes" id="UP000094707"/>
    </source>
</evidence>
<dbReference type="STRING" id="118062.MCBB_1495"/>
<dbReference type="GO" id="GO:0000976">
    <property type="term" value="F:transcription cis-regulatory region binding"/>
    <property type="evidence" value="ECO:0007669"/>
    <property type="project" value="TreeGrafter"/>
</dbReference>
<evidence type="ECO:0000313" key="6">
    <source>
        <dbReference type="EMBL" id="SCG86050.1"/>
    </source>
</evidence>
<dbReference type="PROSITE" id="PS50977">
    <property type="entry name" value="HTH_TETR_2"/>
    <property type="match status" value="1"/>
</dbReference>
<dbReference type="Pfam" id="PF00440">
    <property type="entry name" value="TetR_N"/>
    <property type="match status" value="1"/>
</dbReference>
<dbReference type="PANTHER" id="PTHR30055:SF234">
    <property type="entry name" value="HTH-TYPE TRANSCRIPTIONAL REGULATOR BETI"/>
    <property type="match status" value="1"/>
</dbReference>
<dbReference type="AlphaFoldDB" id="A0A1D3L3K5"/>
<dbReference type="KEGG" id="mcub:MCBB_1495"/>
<keyword evidence="7" id="KW-1185">Reference proteome</keyword>
<accession>A0A1D3L3K5</accession>
<keyword evidence="1" id="KW-0805">Transcription regulation</keyword>
<name>A0A1D3L3K5_9EURY</name>
<dbReference type="InterPro" id="IPR001647">
    <property type="entry name" value="HTH_TetR"/>
</dbReference>
<reference evidence="6 7" key="1">
    <citation type="submission" date="2016-08" db="EMBL/GenBank/DDBJ databases">
        <authorList>
            <person name="Seilhamer J.J."/>
        </authorList>
    </citation>
    <scope>NUCLEOTIDE SEQUENCE [LARGE SCALE GENOMIC DNA]</scope>
    <source>
        <strain evidence="6">Buetzberg</strain>
    </source>
</reference>
<sequence length="249" mass="29126">MSKIKRMDRKKEKRRNEILKAAEKLFFSKGYDGVSLDSIAREVDLGRSTLYLYFENKEDIFFAIVFRGSVIFNILVKSGVDKGEKATEKLMGFKDAYQRFSEDYPHYFQAINHFLSGRFDFHDRSVAEQEENFRNSMKEYYDEFKMDLEDGKLVSDIPVPWLSSVEYMNEILDLRGEILNLLRDSIKLAINEGTIRSDVDPTELIALLMIIMNGLDNMPPDIKNMLEINGVSTEQFSEDIWNYVMRMIL</sequence>
<dbReference type="PANTHER" id="PTHR30055">
    <property type="entry name" value="HTH-TYPE TRANSCRIPTIONAL REGULATOR RUTR"/>
    <property type="match status" value="1"/>
</dbReference>
<protein>
    <submittedName>
        <fullName evidence="6">TetR family transcriptional regulator</fullName>
    </submittedName>
</protein>
<evidence type="ECO:0000256" key="2">
    <source>
        <dbReference type="ARBA" id="ARBA00023125"/>
    </source>
</evidence>
<feature type="domain" description="HTH tetR-type" evidence="5">
    <location>
        <begin position="12"/>
        <end position="72"/>
    </location>
</feature>
<dbReference type="PRINTS" id="PR00455">
    <property type="entry name" value="HTHTETR"/>
</dbReference>
<evidence type="ECO:0000256" key="3">
    <source>
        <dbReference type="ARBA" id="ARBA00023163"/>
    </source>
</evidence>
<dbReference type="Proteomes" id="UP000094707">
    <property type="component" value="Chromosome I"/>
</dbReference>
<gene>
    <name evidence="6" type="ORF">MCBB_1495</name>
</gene>
<dbReference type="Gene3D" id="1.10.357.10">
    <property type="entry name" value="Tetracycline Repressor, domain 2"/>
    <property type="match status" value="2"/>
</dbReference>
<dbReference type="InterPro" id="IPR050109">
    <property type="entry name" value="HTH-type_TetR-like_transc_reg"/>
</dbReference>
<dbReference type="Gene3D" id="1.10.10.60">
    <property type="entry name" value="Homeodomain-like"/>
    <property type="match status" value="1"/>
</dbReference>
<evidence type="ECO:0000259" key="5">
    <source>
        <dbReference type="PROSITE" id="PS50977"/>
    </source>
</evidence>
<dbReference type="InterPro" id="IPR009057">
    <property type="entry name" value="Homeodomain-like_sf"/>
</dbReference>
<dbReference type="SUPFAM" id="SSF46689">
    <property type="entry name" value="Homeodomain-like"/>
    <property type="match status" value="1"/>
</dbReference>
<evidence type="ECO:0000256" key="4">
    <source>
        <dbReference type="PROSITE-ProRule" id="PRU00335"/>
    </source>
</evidence>
<evidence type="ECO:0000256" key="1">
    <source>
        <dbReference type="ARBA" id="ARBA00023015"/>
    </source>
</evidence>
<keyword evidence="3" id="KW-0804">Transcription</keyword>
<keyword evidence="2 4" id="KW-0238">DNA-binding</keyword>
<proteinExistence type="predicted"/>
<dbReference type="GO" id="GO:0003700">
    <property type="term" value="F:DNA-binding transcription factor activity"/>
    <property type="evidence" value="ECO:0007669"/>
    <property type="project" value="TreeGrafter"/>
</dbReference>
<dbReference type="InterPro" id="IPR036271">
    <property type="entry name" value="Tet_transcr_reg_TetR-rel_C_sf"/>
</dbReference>
<organism evidence="6 7">
    <name type="scientific">Methanobacterium congolense</name>
    <dbReference type="NCBI Taxonomy" id="118062"/>
    <lineage>
        <taxon>Archaea</taxon>
        <taxon>Methanobacteriati</taxon>
        <taxon>Methanobacteriota</taxon>
        <taxon>Methanomada group</taxon>
        <taxon>Methanobacteria</taxon>
        <taxon>Methanobacteriales</taxon>
        <taxon>Methanobacteriaceae</taxon>
        <taxon>Methanobacterium</taxon>
    </lineage>
</organism>
<dbReference type="SUPFAM" id="SSF48498">
    <property type="entry name" value="Tetracyclin repressor-like, C-terminal domain"/>
    <property type="match status" value="1"/>
</dbReference>
<dbReference type="OrthoDB" id="135877at2157"/>
<dbReference type="PATRIC" id="fig|129848.4.peg.1523"/>